<dbReference type="EMBL" id="JAHTGR010000014">
    <property type="protein sequence ID" value="MBV6324082.1"/>
    <property type="molecule type" value="Genomic_DNA"/>
</dbReference>
<protein>
    <recommendedName>
        <fullName evidence="5">Peptidoglycan-binding domain-containing protein</fullName>
    </recommendedName>
</protein>
<comment type="caution">
    <text evidence="1">The sequence shown here is derived from an EMBL/GenBank/DDBJ whole genome shotgun (WGS) entry which is preliminary data.</text>
</comment>
<name>A0AA41H8K7_9BURK</name>
<dbReference type="RefSeq" id="WP_217945025.1">
    <property type="nucleotide sequence ID" value="NZ_JAHTGR010000014.1"/>
</dbReference>
<organism evidence="1 3">
    <name type="scientific">Duganella violaceipulchra</name>
    <dbReference type="NCBI Taxonomy" id="2849652"/>
    <lineage>
        <taxon>Bacteria</taxon>
        <taxon>Pseudomonadati</taxon>
        <taxon>Pseudomonadota</taxon>
        <taxon>Betaproteobacteria</taxon>
        <taxon>Burkholderiales</taxon>
        <taxon>Oxalobacteraceae</taxon>
        <taxon>Telluria group</taxon>
        <taxon>Duganella</taxon>
    </lineage>
</organism>
<dbReference type="EMBL" id="JALJZU010000010">
    <property type="protein sequence ID" value="MCP2010935.1"/>
    <property type="molecule type" value="Genomic_DNA"/>
</dbReference>
<evidence type="ECO:0000313" key="3">
    <source>
        <dbReference type="Proteomes" id="UP001155901"/>
    </source>
</evidence>
<evidence type="ECO:0000313" key="1">
    <source>
        <dbReference type="EMBL" id="MBV6324082.1"/>
    </source>
</evidence>
<evidence type="ECO:0000313" key="2">
    <source>
        <dbReference type="EMBL" id="MCP2010935.1"/>
    </source>
</evidence>
<dbReference type="AlphaFoldDB" id="A0AA41H8K7"/>
<proteinExistence type="predicted"/>
<keyword evidence="4" id="KW-1185">Reference proteome</keyword>
<gene>
    <name evidence="1" type="ORF">KVP70_24390</name>
    <name evidence="2" type="ORF">L1274_004681</name>
</gene>
<dbReference type="Proteomes" id="UP001155901">
    <property type="component" value="Unassembled WGS sequence"/>
</dbReference>
<dbReference type="Proteomes" id="UP001162889">
    <property type="component" value="Unassembled WGS sequence"/>
</dbReference>
<evidence type="ECO:0000313" key="4">
    <source>
        <dbReference type="Proteomes" id="UP001162889"/>
    </source>
</evidence>
<accession>A0AA41H8K7</accession>
<reference evidence="2" key="2">
    <citation type="submission" date="2022-03" db="EMBL/GenBank/DDBJ databases">
        <title>Genome Encyclopedia of Bacteria and Archaea VI: Functional Genomics of Type Strains.</title>
        <authorList>
            <person name="Whitman W."/>
        </authorList>
    </citation>
    <scope>NUCLEOTIDE SEQUENCE</scope>
    <source>
        <strain evidence="2">HSC-15S17</strain>
    </source>
</reference>
<reference evidence="1" key="1">
    <citation type="submission" date="2021-07" db="EMBL/GenBank/DDBJ databases">
        <title>Characterization of violacein-producing bacteria and related species.</title>
        <authorList>
            <person name="Wilson H.S."/>
            <person name="De Leon M.E."/>
        </authorList>
    </citation>
    <scope>NUCLEOTIDE SEQUENCE</scope>
    <source>
        <strain evidence="1">HSC-15S17</strain>
    </source>
</reference>
<evidence type="ECO:0008006" key="5">
    <source>
        <dbReference type="Google" id="ProtNLM"/>
    </source>
</evidence>
<sequence>MDQDLELSGRQWARKFPGSADTKDLSGNFRLAVDAFIYAMEEAGIKVKINATFRPTKRSYLMHYSYRIAKKGYDPKKVPSMQGVNINWDHGTKEESVKAARDMTSALDIQTLQTKPALRSQHNAGLAIDMNISWGKTVEIKDASGAIVKINTLPRTGMNKQLIDVARTYGVKKYNGPGRDFPHWSNNGR</sequence>